<gene>
    <name evidence="1" type="ORF">TNIN_226911</name>
</gene>
<proteinExistence type="predicted"/>
<dbReference type="Proteomes" id="UP000886998">
    <property type="component" value="Unassembled WGS sequence"/>
</dbReference>
<comment type="caution">
    <text evidence="1">The sequence shown here is derived from an EMBL/GenBank/DDBJ whole genome shotgun (WGS) entry which is preliminary data.</text>
</comment>
<organism evidence="1 2">
    <name type="scientific">Trichonephila inaurata madagascariensis</name>
    <dbReference type="NCBI Taxonomy" id="2747483"/>
    <lineage>
        <taxon>Eukaryota</taxon>
        <taxon>Metazoa</taxon>
        <taxon>Ecdysozoa</taxon>
        <taxon>Arthropoda</taxon>
        <taxon>Chelicerata</taxon>
        <taxon>Arachnida</taxon>
        <taxon>Araneae</taxon>
        <taxon>Araneomorphae</taxon>
        <taxon>Entelegynae</taxon>
        <taxon>Araneoidea</taxon>
        <taxon>Nephilidae</taxon>
        <taxon>Trichonephila</taxon>
        <taxon>Trichonephila inaurata</taxon>
    </lineage>
</organism>
<reference evidence="1" key="1">
    <citation type="submission" date="2020-08" db="EMBL/GenBank/DDBJ databases">
        <title>Multicomponent nature underlies the extraordinary mechanical properties of spider dragline silk.</title>
        <authorList>
            <person name="Kono N."/>
            <person name="Nakamura H."/>
            <person name="Mori M."/>
            <person name="Yoshida Y."/>
            <person name="Ohtoshi R."/>
            <person name="Malay A.D."/>
            <person name="Moran D.A.P."/>
            <person name="Tomita M."/>
            <person name="Numata K."/>
            <person name="Arakawa K."/>
        </authorList>
    </citation>
    <scope>NUCLEOTIDE SEQUENCE</scope>
</reference>
<name>A0A8X6XZ53_9ARAC</name>
<protein>
    <submittedName>
        <fullName evidence="1">Uncharacterized protein</fullName>
    </submittedName>
</protein>
<keyword evidence="2" id="KW-1185">Reference proteome</keyword>
<evidence type="ECO:0000313" key="1">
    <source>
        <dbReference type="EMBL" id="GFY60041.1"/>
    </source>
</evidence>
<feature type="non-terminal residue" evidence="1">
    <location>
        <position position="59"/>
    </location>
</feature>
<evidence type="ECO:0000313" key="2">
    <source>
        <dbReference type="Proteomes" id="UP000886998"/>
    </source>
</evidence>
<dbReference type="AlphaFoldDB" id="A0A8X6XZ53"/>
<accession>A0A8X6XZ53</accession>
<sequence>MLKLTEGEPPRTGWGYNSTCGSPYELETEHKALRSLSIVWLLDLQRQYNCRHDGRDRAP</sequence>
<dbReference type="EMBL" id="BMAV01012944">
    <property type="protein sequence ID" value="GFY60041.1"/>
    <property type="molecule type" value="Genomic_DNA"/>
</dbReference>